<dbReference type="AlphaFoldDB" id="A0A510Y1H6"/>
<dbReference type="EMBL" id="BJUN01000001">
    <property type="protein sequence ID" value="GEK57175.1"/>
    <property type="molecule type" value="Genomic_DNA"/>
</dbReference>
<feature type="transmembrane region" description="Helical" evidence="1">
    <location>
        <begin position="6"/>
        <end position="28"/>
    </location>
</feature>
<proteinExistence type="predicted"/>
<sequence length="51" mass="6063">MVDEVIKIVGAIAVIIAAYKKILEIILLHKRLRKDRQKRKRPSRKRKGRKK</sequence>
<dbReference type="Proteomes" id="UP000321051">
    <property type="component" value="Unassembled WGS sequence"/>
</dbReference>
<evidence type="ECO:0000313" key="3">
    <source>
        <dbReference type="Proteomes" id="UP000321051"/>
    </source>
</evidence>
<keyword evidence="1" id="KW-0472">Membrane</keyword>
<dbReference type="RefSeq" id="WP_158219038.1">
    <property type="nucleotide sequence ID" value="NZ_BJUN01000001.1"/>
</dbReference>
<organism evidence="2 3">
    <name type="scientific">Marinococcus halophilus</name>
    <dbReference type="NCBI Taxonomy" id="1371"/>
    <lineage>
        <taxon>Bacteria</taxon>
        <taxon>Bacillati</taxon>
        <taxon>Bacillota</taxon>
        <taxon>Bacilli</taxon>
        <taxon>Bacillales</taxon>
        <taxon>Bacillaceae</taxon>
        <taxon>Marinococcus</taxon>
    </lineage>
</organism>
<keyword evidence="1" id="KW-0812">Transmembrane</keyword>
<gene>
    <name evidence="2" type="ORF">MHA01_00800</name>
</gene>
<reference evidence="2 3" key="1">
    <citation type="submission" date="2019-07" db="EMBL/GenBank/DDBJ databases">
        <title>Whole genome shotgun sequence of Marinococcus halophilus NBRC 102359.</title>
        <authorList>
            <person name="Hosoyama A."/>
            <person name="Uohara A."/>
            <person name="Ohji S."/>
            <person name="Ichikawa N."/>
        </authorList>
    </citation>
    <scope>NUCLEOTIDE SEQUENCE [LARGE SCALE GENOMIC DNA]</scope>
    <source>
        <strain evidence="2 3">NBRC 102359</strain>
    </source>
</reference>
<keyword evidence="3" id="KW-1185">Reference proteome</keyword>
<evidence type="ECO:0000313" key="2">
    <source>
        <dbReference type="EMBL" id="GEK57175.1"/>
    </source>
</evidence>
<keyword evidence="1" id="KW-1133">Transmembrane helix</keyword>
<protein>
    <submittedName>
        <fullName evidence="2">Uncharacterized protein</fullName>
    </submittedName>
</protein>
<name>A0A510Y1H6_MARHA</name>
<accession>A0A510Y1H6</accession>
<comment type="caution">
    <text evidence="2">The sequence shown here is derived from an EMBL/GenBank/DDBJ whole genome shotgun (WGS) entry which is preliminary data.</text>
</comment>
<evidence type="ECO:0000256" key="1">
    <source>
        <dbReference type="SAM" id="Phobius"/>
    </source>
</evidence>